<name>A0A0C3CZ72_HEBCY</name>
<dbReference type="GO" id="GO:0005737">
    <property type="term" value="C:cytoplasm"/>
    <property type="evidence" value="ECO:0007669"/>
    <property type="project" value="TreeGrafter"/>
</dbReference>
<dbReference type="Proteomes" id="UP000053424">
    <property type="component" value="Unassembled WGS sequence"/>
</dbReference>
<sequence>MNRFALDLLFGSQANGHRHSRNAYFQILSPFPTAIEDSSTFMYSDFTTVKSRKKRKNKYPKAPPTSDLLAAAREEIRHSEWFAQCSQIIENAWKTFSAVDASTSRTPKVLCLGLGSPSSSQIARVQLAFLAETCKRLNVAHDMVFVYDPVFTPEDMELFTELQMIVLSETRAQRRLCVGSADNILHASL</sequence>
<evidence type="ECO:0000259" key="2">
    <source>
        <dbReference type="Pfam" id="PF07985"/>
    </source>
</evidence>
<dbReference type="InterPro" id="IPR040044">
    <property type="entry name" value="SRR1L"/>
</dbReference>
<dbReference type="AlphaFoldDB" id="A0A0C3CZ72"/>
<gene>
    <name evidence="3" type="ORF">M413DRAFT_108941</name>
</gene>
<dbReference type="Pfam" id="PF07985">
    <property type="entry name" value="SRR1"/>
    <property type="match status" value="1"/>
</dbReference>
<proteinExistence type="inferred from homology"/>
<reference evidence="3 4" key="1">
    <citation type="submission" date="2014-04" db="EMBL/GenBank/DDBJ databases">
        <authorList>
            <consortium name="DOE Joint Genome Institute"/>
            <person name="Kuo A."/>
            <person name="Gay G."/>
            <person name="Dore J."/>
            <person name="Kohler A."/>
            <person name="Nagy L.G."/>
            <person name="Floudas D."/>
            <person name="Copeland A."/>
            <person name="Barry K.W."/>
            <person name="Cichocki N."/>
            <person name="Veneault-Fourrey C."/>
            <person name="LaButti K."/>
            <person name="Lindquist E.A."/>
            <person name="Lipzen A."/>
            <person name="Lundell T."/>
            <person name="Morin E."/>
            <person name="Murat C."/>
            <person name="Sun H."/>
            <person name="Tunlid A."/>
            <person name="Henrissat B."/>
            <person name="Grigoriev I.V."/>
            <person name="Hibbett D.S."/>
            <person name="Martin F."/>
            <person name="Nordberg H.P."/>
            <person name="Cantor M.N."/>
            <person name="Hua S.X."/>
        </authorList>
    </citation>
    <scope>NUCLEOTIDE SEQUENCE [LARGE SCALE GENOMIC DNA]</scope>
    <source>
        <strain evidence="4">h7</strain>
    </source>
</reference>
<feature type="domain" description="SRR1-like" evidence="2">
    <location>
        <begin position="97"/>
        <end position="175"/>
    </location>
</feature>
<dbReference type="PANTHER" id="PTHR28626:SF3">
    <property type="entry name" value="SRR1-LIKE PROTEIN"/>
    <property type="match status" value="1"/>
</dbReference>
<reference evidence="4" key="2">
    <citation type="submission" date="2015-01" db="EMBL/GenBank/DDBJ databases">
        <title>Evolutionary Origins and Diversification of the Mycorrhizal Mutualists.</title>
        <authorList>
            <consortium name="DOE Joint Genome Institute"/>
            <consortium name="Mycorrhizal Genomics Consortium"/>
            <person name="Kohler A."/>
            <person name="Kuo A."/>
            <person name="Nagy L.G."/>
            <person name="Floudas D."/>
            <person name="Copeland A."/>
            <person name="Barry K.W."/>
            <person name="Cichocki N."/>
            <person name="Veneault-Fourrey C."/>
            <person name="LaButti K."/>
            <person name="Lindquist E.A."/>
            <person name="Lipzen A."/>
            <person name="Lundell T."/>
            <person name="Morin E."/>
            <person name="Murat C."/>
            <person name="Riley R."/>
            <person name="Ohm R."/>
            <person name="Sun H."/>
            <person name="Tunlid A."/>
            <person name="Henrissat B."/>
            <person name="Grigoriev I.V."/>
            <person name="Hibbett D.S."/>
            <person name="Martin F."/>
        </authorList>
    </citation>
    <scope>NUCLEOTIDE SEQUENCE [LARGE SCALE GENOMIC DNA]</scope>
    <source>
        <strain evidence="4">h7</strain>
    </source>
</reference>
<dbReference type="InterPro" id="IPR012942">
    <property type="entry name" value="SRR1-like"/>
</dbReference>
<dbReference type="EMBL" id="KN831768">
    <property type="protein sequence ID" value="KIM49464.1"/>
    <property type="molecule type" value="Genomic_DNA"/>
</dbReference>
<dbReference type="GO" id="GO:0005634">
    <property type="term" value="C:nucleus"/>
    <property type="evidence" value="ECO:0007669"/>
    <property type="project" value="TreeGrafter"/>
</dbReference>
<evidence type="ECO:0000313" key="3">
    <source>
        <dbReference type="EMBL" id="KIM49464.1"/>
    </source>
</evidence>
<accession>A0A0C3CZ72</accession>
<keyword evidence="4" id="KW-1185">Reference proteome</keyword>
<dbReference type="PANTHER" id="PTHR28626">
    <property type="entry name" value="SRR1-LIKE PROTEIN"/>
    <property type="match status" value="1"/>
</dbReference>
<evidence type="ECO:0000313" key="4">
    <source>
        <dbReference type="Proteomes" id="UP000053424"/>
    </source>
</evidence>
<dbReference type="HOGENOM" id="CLU_1434594_0_0_1"/>
<protein>
    <recommendedName>
        <fullName evidence="2">SRR1-like domain-containing protein</fullName>
    </recommendedName>
</protein>
<organism evidence="3 4">
    <name type="scientific">Hebeloma cylindrosporum</name>
    <dbReference type="NCBI Taxonomy" id="76867"/>
    <lineage>
        <taxon>Eukaryota</taxon>
        <taxon>Fungi</taxon>
        <taxon>Dikarya</taxon>
        <taxon>Basidiomycota</taxon>
        <taxon>Agaricomycotina</taxon>
        <taxon>Agaricomycetes</taxon>
        <taxon>Agaricomycetidae</taxon>
        <taxon>Agaricales</taxon>
        <taxon>Agaricineae</taxon>
        <taxon>Hymenogastraceae</taxon>
        <taxon>Hebeloma</taxon>
    </lineage>
</organism>
<evidence type="ECO:0000256" key="1">
    <source>
        <dbReference type="ARBA" id="ARBA00009856"/>
    </source>
</evidence>
<dbReference type="OrthoDB" id="551431at2759"/>
<comment type="similarity">
    <text evidence="1">Belongs to the SRR1 family.</text>
</comment>